<dbReference type="GeneID" id="85459617"/>
<dbReference type="EMBL" id="JAHMHR010000024">
    <property type="protein sequence ID" value="KAK1674775.1"/>
    <property type="molecule type" value="Genomic_DNA"/>
</dbReference>
<dbReference type="AlphaFoldDB" id="A0AAJ0AIZ9"/>
<organism evidence="1 2">
    <name type="scientific">Colletotrichum godetiae</name>
    <dbReference type="NCBI Taxonomy" id="1209918"/>
    <lineage>
        <taxon>Eukaryota</taxon>
        <taxon>Fungi</taxon>
        <taxon>Dikarya</taxon>
        <taxon>Ascomycota</taxon>
        <taxon>Pezizomycotina</taxon>
        <taxon>Sordariomycetes</taxon>
        <taxon>Hypocreomycetidae</taxon>
        <taxon>Glomerellales</taxon>
        <taxon>Glomerellaceae</taxon>
        <taxon>Colletotrichum</taxon>
        <taxon>Colletotrichum acutatum species complex</taxon>
    </lineage>
</organism>
<dbReference type="RefSeq" id="XP_060428778.1">
    <property type="nucleotide sequence ID" value="XM_060575091.1"/>
</dbReference>
<reference evidence="1" key="1">
    <citation type="submission" date="2021-06" db="EMBL/GenBank/DDBJ databases">
        <title>Comparative genomics, transcriptomics and evolutionary studies reveal genomic signatures of adaptation to plant cell wall in hemibiotrophic fungi.</title>
        <authorList>
            <consortium name="DOE Joint Genome Institute"/>
            <person name="Baroncelli R."/>
            <person name="Diaz J.F."/>
            <person name="Benocci T."/>
            <person name="Peng M."/>
            <person name="Battaglia E."/>
            <person name="Haridas S."/>
            <person name="Andreopoulos W."/>
            <person name="Labutti K."/>
            <person name="Pangilinan J."/>
            <person name="Floch G.L."/>
            <person name="Makela M.R."/>
            <person name="Henrissat B."/>
            <person name="Grigoriev I.V."/>
            <person name="Crouch J.A."/>
            <person name="De Vries R.P."/>
            <person name="Sukno S.A."/>
            <person name="Thon M.R."/>
        </authorList>
    </citation>
    <scope>NUCLEOTIDE SEQUENCE</scope>
    <source>
        <strain evidence="1">CBS 193.32</strain>
    </source>
</reference>
<comment type="caution">
    <text evidence="1">The sequence shown here is derived from an EMBL/GenBank/DDBJ whole genome shotgun (WGS) entry which is preliminary data.</text>
</comment>
<gene>
    <name evidence="1" type="ORF">BDP55DRAFT_666256</name>
</gene>
<keyword evidence="2" id="KW-1185">Reference proteome</keyword>
<evidence type="ECO:0000313" key="1">
    <source>
        <dbReference type="EMBL" id="KAK1674775.1"/>
    </source>
</evidence>
<accession>A0AAJ0AIZ9</accession>
<protein>
    <submittedName>
        <fullName evidence="1">Uncharacterized protein</fullName>
    </submittedName>
</protein>
<proteinExistence type="predicted"/>
<evidence type="ECO:0000313" key="2">
    <source>
        <dbReference type="Proteomes" id="UP001224890"/>
    </source>
</evidence>
<dbReference type="Proteomes" id="UP001224890">
    <property type="component" value="Unassembled WGS sequence"/>
</dbReference>
<sequence>MVEGLEHPNLTTFSDREMTAHELTRNTTDYSTVRLNERPVQVLVRPRIVSRSLRDKSEHGVVWSPAVVWI</sequence>
<name>A0AAJ0AIZ9_9PEZI</name>